<name>A0A0M0JR99_9EUKA</name>
<dbReference type="Proteomes" id="UP000037460">
    <property type="component" value="Unassembled WGS sequence"/>
</dbReference>
<dbReference type="Gene3D" id="3.40.50.300">
    <property type="entry name" value="P-loop containing nucleotide triphosphate hydrolases"/>
    <property type="match status" value="1"/>
</dbReference>
<dbReference type="OrthoDB" id="10428180at2759"/>
<keyword evidence="2" id="KW-1185">Reference proteome</keyword>
<sequence length="412" mass="47767">MRCCRGREESSFLASTTIPRNATLPPYLSRHPRRCAILVDRHVHKNGGSSVRDLLLEHERMGYALYQGYTQMYWNQDYRLLRKTAEVAIAKGEAPDQLLLIEAHFGWVEMAQTVLPGLRELEKMYKQGGIDCPLVLMTRVREPLDYYLSFFRWGVAFRQRESPAAFGRNFIEWVERVPNLQSTMMIQSMAAMAAEYHVEQYKAYYMSNGVIGKTPEEQMQKLTNFLDAFAIVSTMEHFDESLLLAHDLVGLPLMLYKRNRPNQKGGFKGNNKSVCPDMEKCREAVMKVAQRDHAMYDRYSKRFAEKLKELGEPFQHRVALYKQAIADVQPLWKKVPRKQYLCRYHPETSANHQSLKLPFLRCPIEQGGSTLLSRQLCQNVYAHRLFECPWQYVPNGTLSDSLGCWRPSSGFN</sequence>
<organism evidence="1 2">
    <name type="scientific">Chrysochromulina tobinii</name>
    <dbReference type="NCBI Taxonomy" id="1460289"/>
    <lineage>
        <taxon>Eukaryota</taxon>
        <taxon>Haptista</taxon>
        <taxon>Haptophyta</taxon>
        <taxon>Prymnesiophyceae</taxon>
        <taxon>Prymnesiales</taxon>
        <taxon>Chrysochromulinaceae</taxon>
        <taxon>Chrysochromulina</taxon>
    </lineage>
</organism>
<comment type="caution">
    <text evidence="1">The sequence shown here is derived from an EMBL/GenBank/DDBJ whole genome shotgun (WGS) entry which is preliminary data.</text>
</comment>
<evidence type="ECO:0000313" key="2">
    <source>
        <dbReference type="Proteomes" id="UP000037460"/>
    </source>
</evidence>
<accession>A0A0M0JR99</accession>
<gene>
    <name evidence="1" type="ORF">Ctob_005549</name>
</gene>
<proteinExistence type="predicted"/>
<dbReference type="EMBL" id="JWZX01002515">
    <property type="protein sequence ID" value="KOO28783.1"/>
    <property type="molecule type" value="Genomic_DNA"/>
</dbReference>
<protein>
    <submittedName>
        <fullName evidence="1">Uncharacterized protein</fullName>
    </submittedName>
</protein>
<reference evidence="2" key="1">
    <citation type="journal article" date="2015" name="PLoS Genet.">
        <title>Genome Sequence and Transcriptome Analyses of Chrysochromulina tobin: Metabolic Tools for Enhanced Algal Fitness in the Prominent Order Prymnesiales (Haptophyceae).</title>
        <authorList>
            <person name="Hovde B.T."/>
            <person name="Deodato C.R."/>
            <person name="Hunsperger H.M."/>
            <person name="Ryken S.A."/>
            <person name="Yost W."/>
            <person name="Jha R.K."/>
            <person name="Patterson J."/>
            <person name="Monnat R.J. Jr."/>
            <person name="Barlow S.B."/>
            <person name="Starkenburg S.R."/>
            <person name="Cattolico R.A."/>
        </authorList>
    </citation>
    <scope>NUCLEOTIDE SEQUENCE</scope>
    <source>
        <strain evidence="2">CCMP291</strain>
    </source>
</reference>
<evidence type="ECO:0000313" key="1">
    <source>
        <dbReference type="EMBL" id="KOO28783.1"/>
    </source>
</evidence>
<dbReference type="InterPro" id="IPR027417">
    <property type="entry name" value="P-loop_NTPase"/>
</dbReference>
<dbReference type="AlphaFoldDB" id="A0A0M0JR99"/>